<evidence type="ECO:0000313" key="9">
    <source>
        <dbReference type="Proteomes" id="UP001165121"/>
    </source>
</evidence>
<keyword evidence="4" id="KW-0805">Transcription regulation</keyword>
<evidence type="ECO:0000256" key="2">
    <source>
        <dbReference type="ARBA" id="ARBA00007470"/>
    </source>
</evidence>
<protein>
    <submittedName>
        <fullName evidence="8">Unnamed protein product</fullName>
    </submittedName>
</protein>
<sequence length="213" mass="24282">MTSVLATNAARPVAPKSSEQESAMMHFIKVIGVMKIENVSKEAMSANRMLAATGQPPTEPSFDDPRSFWKLVVRYFSINSLWLLLVLTLITSRLLSNPGYDSFVSPASSWHSFWDVSDIIRSVHRSDPATKQYLLHLNETAVQVGDSELTFHAINAFFTNIGMRDSYDLQQRFVIEDLDDRHLFIVPDPKVIAFIEKKMDEWNEKNTYQPPTQ</sequence>
<dbReference type="PANTHER" id="PTHR28580">
    <property type="entry name" value="GENERAL TRANSCRIPTION FACTOR IIH SUBUNIT 5"/>
    <property type="match status" value="1"/>
</dbReference>
<evidence type="ECO:0000256" key="5">
    <source>
        <dbReference type="ARBA" id="ARBA00023163"/>
    </source>
</evidence>
<dbReference type="Gene3D" id="3.30.70.1220">
    <property type="entry name" value="TFB5-like"/>
    <property type="match status" value="1"/>
</dbReference>
<dbReference type="Proteomes" id="UP001165121">
    <property type="component" value="Unassembled WGS sequence"/>
</dbReference>
<dbReference type="GO" id="GO:0005675">
    <property type="term" value="C:transcription factor TFIIH holo complex"/>
    <property type="evidence" value="ECO:0007669"/>
    <property type="project" value="TreeGrafter"/>
</dbReference>
<accession>A0A9W6Y3M1</accession>
<evidence type="ECO:0000256" key="6">
    <source>
        <dbReference type="ARBA" id="ARBA00023204"/>
    </source>
</evidence>
<proteinExistence type="inferred from homology"/>
<evidence type="ECO:0000256" key="4">
    <source>
        <dbReference type="ARBA" id="ARBA00023015"/>
    </source>
</evidence>
<dbReference type="OrthoDB" id="354at2759"/>
<dbReference type="SUPFAM" id="SSF142897">
    <property type="entry name" value="TFB5-like"/>
    <property type="match status" value="1"/>
</dbReference>
<comment type="similarity">
    <text evidence="2">Belongs to the TFB5 family.</text>
</comment>
<evidence type="ECO:0000256" key="1">
    <source>
        <dbReference type="ARBA" id="ARBA00004123"/>
    </source>
</evidence>
<dbReference type="Pfam" id="PF06331">
    <property type="entry name" value="Tfb5"/>
    <property type="match status" value="1"/>
</dbReference>
<organism evidence="8 9">
    <name type="scientific">Phytophthora fragariaefolia</name>
    <dbReference type="NCBI Taxonomy" id="1490495"/>
    <lineage>
        <taxon>Eukaryota</taxon>
        <taxon>Sar</taxon>
        <taxon>Stramenopiles</taxon>
        <taxon>Oomycota</taxon>
        <taxon>Peronosporomycetes</taxon>
        <taxon>Peronosporales</taxon>
        <taxon>Peronosporaceae</taxon>
        <taxon>Phytophthora</taxon>
    </lineage>
</organism>
<dbReference type="InterPro" id="IPR009400">
    <property type="entry name" value="TFIIH_TTDA/Tfb5"/>
</dbReference>
<keyword evidence="5" id="KW-0804">Transcription</keyword>
<name>A0A9W6Y3M1_9STRA</name>
<reference evidence="8" key="1">
    <citation type="submission" date="2023-04" db="EMBL/GenBank/DDBJ databases">
        <title>Phytophthora fragariaefolia NBRC 109709.</title>
        <authorList>
            <person name="Ichikawa N."/>
            <person name="Sato H."/>
            <person name="Tonouchi N."/>
        </authorList>
    </citation>
    <scope>NUCLEOTIDE SEQUENCE</scope>
    <source>
        <strain evidence="8">NBRC 109709</strain>
    </source>
</reference>
<dbReference type="SMART" id="SM01395">
    <property type="entry name" value="Tbf5"/>
    <property type="match status" value="1"/>
</dbReference>
<evidence type="ECO:0000256" key="3">
    <source>
        <dbReference type="ARBA" id="ARBA00022763"/>
    </source>
</evidence>
<dbReference type="PANTHER" id="PTHR28580:SF1">
    <property type="entry name" value="GENERAL TRANSCRIPTION FACTOR IIH SUBUNIT 5"/>
    <property type="match status" value="1"/>
</dbReference>
<comment type="caution">
    <text evidence="8">The sequence shown here is derived from an EMBL/GenBank/DDBJ whole genome shotgun (WGS) entry which is preliminary data.</text>
</comment>
<dbReference type="GO" id="GO:0006367">
    <property type="term" value="P:transcription initiation at RNA polymerase II promoter"/>
    <property type="evidence" value="ECO:0007669"/>
    <property type="project" value="InterPro"/>
</dbReference>
<dbReference type="GO" id="GO:0000439">
    <property type="term" value="C:transcription factor TFIIH core complex"/>
    <property type="evidence" value="ECO:0007669"/>
    <property type="project" value="InterPro"/>
</dbReference>
<keyword evidence="9" id="KW-1185">Reference proteome</keyword>
<dbReference type="EMBL" id="BSXT01003095">
    <property type="protein sequence ID" value="GMF52509.1"/>
    <property type="molecule type" value="Genomic_DNA"/>
</dbReference>
<keyword evidence="7" id="KW-0539">Nucleus</keyword>
<keyword evidence="3" id="KW-0227">DNA damage</keyword>
<gene>
    <name evidence="8" type="ORF">Pfra01_002151800</name>
</gene>
<dbReference type="GO" id="GO:0006294">
    <property type="term" value="P:nucleotide-excision repair, preincision complex assembly"/>
    <property type="evidence" value="ECO:0007669"/>
    <property type="project" value="TreeGrafter"/>
</dbReference>
<dbReference type="AlphaFoldDB" id="A0A9W6Y3M1"/>
<evidence type="ECO:0000256" key="7">
    <source>
        <dbReference type="ARBA" id="ARBA00023242"/>
    </source>
</evidence>
<dbReference type="InterPro" id="IPR035935">
    <property type="entry name" value="TFB5-like_sf"/>
</dbReference>
<keyword evidence="6" id="KW-0234">DNA repair</keyword>
<evidence type="ECO:0000313" key="8">
    <source>
        <dbReference type="EMBL" id="GMF52509.1"/>
    </source>
</evidence>
<comment type="subcellular location">
    <subcellularLocation>
        <location evidence="1">Nucleus</location>
    </subcellularLocation>
</comment>